<dbReference type="InterPro" id="IPR008949">
    <property type="entry name" value="Isoprenoid_synthase_dom_sf"/>
</dbReference>
<dbReference type="EMBL" id="QJKJ01000528">
    <property type="protein sequence ID" value="RDY12103.1"/>
    <property type="molecule type" value="Genomic_DNA"/>
</dbReference>
<accession>A0A371IAN0</accession>
<proteinExistence type="inferred from homology"/>
<dbReference type="OrthoDB" id="10252354at2759"/>
<organism evidence="7 8">
    <name type="scientific">Mucuna pruriens</name>
    <name type="common">Velvet bean</name>
    <name type="synonym">Dolichos pruriens</name>
    <dbReference type="NCBI Taxonomy" id="157652"/>
    <lineage>
        <taxon>Eukaryota</taxon>
        <taxon>Viridiplantae</taxon>
        <taxon>Streptophyta</taxon>
        <taxon>Embryophyta</taxon>
        <taxon>Tracheophyta</taxon>
        <taxon>Spermatophyta</taxon>
        <taxon>Magnoliopsida</taxon>
        <taxon>eudicotyledons</taxon>
        <taxon>Gunneridae</taxon>
        <taxon>Pentapetalae</taxon>
        <taxon>rosids</taxon>
        <taxon>fabids</taxon>
        <taxon>Fabales</taxon>
        <taxon>Fabaceae</taxon>
        <taxon>Papilionoideae</taxon>
        <taxon>50 kb inversion clade</taxon>
        <taxon>NPAAA clade</taxon>
        <taxon>indigoferoid/millettioid clade</taxon>
        <taxon>Phaseoleae</taxon>
        <taxon>Mucuna</taxon>
    </lineage>
</organism>
<keyword evidence="8" id="KW-1185">Reference proteome</keyword>
<dbReference type="Pfam" id="PF00494">
    <property type="entry name" value="SQS_PSY"/>
    <property type="match status" value="1"/>
</dbReference>
<evidence type="ECO:0000256" key="5">
    <source>
        <dbReference type="ARBA" id="ARBA00023136"/>
    </source>
</evidence>
<name>A0A371IAN0_MUCPR</name>
<dbReference type="STRING" id="157652.A0A371IAN0"/>
<evidence type="ECO:0000313" key="8">
    <source>
        <dbReference type="Proteomes" id="UP000257109"/>
    </source>
</evidence>
<evidence type="ECO:0000256" key="1">
    <source>
        <dbReference type="ARBA" id="ARBA00004273"/>
    </source>
</evidence>
<dbReference type="SUPFAM" id="SSF48576">
    <property type="entry name" value="Terpenoid synthases"/>
    <property type="match status" value="1"/>
</dbReference>
<evidence type="ECO:0000256" key="3">
    <source>
        <dbReference type="ARBA" id="ARBA00022946"/>
    </source>
</evidence>
<keyword evidence="4" id="KW-0496">Mitochondrion</keyword>
<keyword evidence="2" id="KW-0999">Mitochondrion inner membrane</keyword>
<feature type="non-terminal residue" evidence="7">
    <location>
        <position position="1"/>
    </location>
</feature>
<evidence type="ECO:0000256" key="6">
    <source>
        <dbReference type="ARBA" id="ARBA00038273"/>
    </source>
</evidence>
<keyword evidence="3" id="KW-0809">Transit peptide</keyword>
<gene>
    <name evidence="7" type="primary">Ndufaf6</name>
    <name evidence="7" type="ORF">CR513_03127</name>
</gene>
<dbReference type="AlphaFoldDB" id="A0A371IAN0"/>
<dbReference type="PANTHER" id="PTHR21181:SF13">
    <property type="entry name" value="NADH DEHYDROGENASE (UBIQUINONE) COMPLEX I, ASSEMBLY FACTOR 6"/>
    <property type="match status" value="1"/>
</dbReference>
<evidence type="ECO:0000256" key="4">
    <source>
        <dbReference type="ARBA" id="ARBA00023128"/>
    </source>
</evidence>
<evidence type="ECO:0000313" key="7">
    <source>
        <dbReference type="EMBL" id="RDY12103.1"/>
    </source>
</evidence>
<dbReference type="GO" id="GO:0005743">
    <property type="term" value="C:mitochondrial inner membrane"/>
    <property type="evidence" value="ECO:0007669"/>
    <property type="project" value="UniProtKB-SubCell"/>
</dbReference>
<keyword evidence="5" id="KW-0472">Membrane</keyword>
<evidence type="ECO:0000256" key="2">
    <source>
        <dbReference type="ARBA" id="ARBA00022792"/>
    </source>
</evidence>
<dbReference type="Proteomes" id="UP000257109">
    <property type="component" value="Unassembled WGS sequence"/>
</dbReference>
<sequence>MTREMHVHANRDWLWKWLLTIMFDSIARVCVSVFWTNIIVASAASTAVAFSTSVYEKLNAIDHEIWFSVGSALEGFLKKCKSRVSLTLAFFFLAAVEEIFVDDSKATFNSNLIPFDPKRIRCEIADVPLHRDFNQRCSAITILVAIDNYTGDFSTMDHMQLLLMVRAQTGCPMLNPYIPKLTKVENQGESDFIGRRQILKHPGEDLMNGGSASSNLRAAFSHCVQQVRSYDYHHYLCLLELPPSTRKAAFALRALNVETARAMDVASDPRIGLMRLVWWQEAIDKMFAKKLIEHPTALALSSVIAEAKISKTWLKRSIEARINDARREVTDIPETIGELEKYAEDTVSTMLYLTLQAGGTMSTAADHAASHVGKASGILLLLKSLPYHAAHNRHFSYIPAAIASKHGLIVKQGGGEERWVDSREGLCDAVYEMASIANAHLEKARKLAESVPAEALPVLLPAVPAQVLLDSLRKVQFDVFDPRLARGVLGIPPLWYQLKLKWTSWRRKY</sequence>
<reference evidence="7" key="1">
    <citation type="submission" date="2018-05" db="EMBL/GenBank/DDBJ databases">
        <title>Draft genome of Mucuna pruriens seed.</title>
        <authorList>
            <person name="Nnadi N.E."/>
            <person name="Vos R."/>
            <person name="Hasami M.H."/>
            <person name="Devisetty U.K."/>
            <person name="Aguiy J.C."/>
        </authorList>
    </citation>
    <scope>NUCLEOTIDE SEQUENCE [LARGE SCALE GENOMIC DNA]</scope>
    <source>
        <strain evidence="7">JCA_2017</strain>
    </source>
</reference>
<comment type="similarity">
    <text evidence="6">Belongs to the NDUFAF6 family.</text>
</comment>
<protein>
    <submittedName>
        <fullName evidence="7">NADH dehydrogenase (Ubiquinone) complex I, assembly factor 6</fullName>
    </submittedName>
</protein>
<comment type="caution">
    <text evidence="7">The sequence shown here is derived from an EMBL/GenBank/DDBJ whole genome shotgun (WGS) entry which is preliminary data.</text>
</comment>
<comment type="subcellular location">
    <subcellularLocation>
        <location evidence="1">Mitochondrion inner membrane</location>
    </subcellularLocation>
</comment>
<dbReference type="PANTHER" id="PTHR21181">
    <property type="match status" value="1"/>
</dbReference>
<dbReference type="GO" id="GO:0032981">
    <property type="term" value="P:mitochondrial respiratory chain complex I assembly"/>
    <property type="evidence" value="ECO:0007669"/>
    <property type="project" value="TreeGrafter"/>
</dbReference>
<dbReference type="FunFam" id="1.10.600.10:FF:000022">
    <property type="entry name" value="NADH dehydrogenase complex assembly factor 6-like protein"/>
    <property type="match status" value="1"/>
</dbReference>
<dbReference type="InterPro" id="IPR002060">
    <property type="entry name" value="Squ/phyt_synthse"/>
</dbReference>
<dbReference type="Gene3D" id="1.10.600.10">
    <property type="entry name" value="Farnesyl Diphosphate Synthase"/>
    <property type="match status" value="1"/>
</dbReference>